<evidence type="ECO:0000313" key="1">
    <source>
        <dbReference type="EMBL" id="GJT49229.1"/>
    </source>
</evidence>
<reference evidence="1" key="1">
    <citation type="journal article" date="2022" name="Int. J. Mol. Sci.">
        <title>Draft Genome of Tanacetum Coccineum: Genomic Comparison of Closely Related Tanacetum-Family Plants.</title>
        <authorList>
            <person name="Yamashiro T."/>
            <person name="Shiraishi A."/>
            <person name="Nakayama K."/>
            <person name="Satake H."/>
        </authorList>
    </citation>
    <scope>NUCLEOTIDE SEQUENCE</scope>
</reference>
<proteinExistence type="predicted"/>
<name>A0ABQ5EE87_9ASTR</name>
<protein>
    <recommendedName>
        <fullName evidence="3">Reverse transcriptase domain-containing protein</fullName>
    </recommendedName>
</protein>
<dbReference type="Proteomes" id="UP001151760">
    <property type="component" value="Unassembled WGS sequence"/>
</dbReference>
<dbReference type="EMBL" id="BQNB010016219">
    <property type="protein sequence ID" value="GJT49229.1"/>
    <property type="molecule type" value="Genomic_DNA"/>
</dbReference>
<organism evidence="1 2">
    <name type="scientific">Tanacetum coccineum</name>
    <dbReference type="NCBI Taxonomy" id="301880"/>
    <lineage>
        <taxon>Eukaryota</taxon>
        <taxon>Viridiplantae</taxon>
        <taxon>Streptophyta</taxon>
        <taxon>Embryophyta</taxon>
        <taxon>Tracheophyta</taxon>
        <taxon>Spermatophyta</taxon>
        <taxon>Magnoliopsida</taxon>
        <taxon>eudicotyledons</taxon>
        <taxon>Gunneridae</taxon>
        <taxon>Pentapetalae</taxon>
        <taxon>asterids</taxon>
        <taxon>campanulids</taxon>
        <taxon>Asterales</taxon>
        <taxon>Asteraceae</taxon>
        <taxon>Asteroideae</taxon>
        <taxon>Anthemideae</taxon>
        <taxon>Anthemidinae</taxon>
        <taxon>Tanacetum</taxon>
    </lineage>
</organism>
<dbReference type="PANTHER" id="PTHR33223:SF11">
    <property type="entry name" value="ELEMENT PROTEIN, PUTATIVE-RELATED"/>
    <property type="match status" value="1"/>
</dbReference>
<dbReference type="PANTHER" id="PTHR33223">
    <property type="entry name" value="CCHC-TYPE DOMAIN-CONTAINING PROTEIN"/>
    <property type="match status" value="1"/>
</dbReference>
<accession>A0ABQ5EE87</accession>
<evidence type="ECO:0000313" key="2">
    <source>
        <dbReference type="Proteomes" id="UP001151760"/>
    </source>
</evidence>
<evidence type="ECO:0008006" key="3">
    <source>
        <dbReference type="Google" id="ProtNLM"/>
    </source>
</evidence>
<reference evidence="1" key="2">
    <citation type="submission" date="2022-01" db="EMBL/GenBank/DDBJ databases">
        <authorList>
            <person name="Yamashiro T."/>
            <person name="Shiraishi A."/>
            <person name="Satake H."/>
            <person name="Nakayama K."/>
        </authorList>
    </citation>
    <scope>NUCLEOTIDE SEQUENCE</scope>
</reference>
<comment type="caution">
    <text evidence="1">The sequence shown here is derived from an EMBL/GenBank/DDBJ whole genome shotgun (WGS) entry which is preliminary data.</text>
</comment>
<sequence>MLSWSMTLNDVTKLYRRNLIRKTPKAVIIPLVMNGNRQMVPVDYFFNNDLKYLQGGILTMTSTTSITKTKAAQYDLLGIKDMETIDNETTIAEQNDYITATRKNFVSNDNEGRMVEKCIIEIQGTFLVKIRNDTFNGSNGENAYEHINKFLEIVKPIKINGLTQARFRLSVFHVSLAGAAHEWFTKECLGSITTWDNMLEKFILKFHHLSDHNEEEFEEDGNPNVTDNVPKIVSIKGNLFDFETPLCEAHHEFNCLLKIDTNMFSYDI</sequence>
<keyword evidence="2" id="KW-1185">Reference proteome</keyword>
<gene>
    <name evidence="1" type="ORF">Tco_0975386</name>
</gene>